<name>A0A540M1U7_MALBA</name>
<evidence type="ECO:0008006" key="3">
    <source>
        <dbReference type="Google" id="ProtNLM"/>
    </source>
</evidence>
<dbReference type="Gene3D" id="3.80.10.10">
    <property type="entry name" value="Ribonuclease Inhibitor"/>
    <property type="match status" value="1"/>
</dbReference>
<organism evidence="1 2">
    <name type="scientific">Malus baccata</name>
    <name type="common">Siberian crab apple</name>
    <name type="synonym">Pyrus baccata</name>
    <dbReference type="NCBI Taxonomy" id="106549"/>
    <lineage>
        <taxon>Eukaryota</taxon>
        <taxon>Viridiplantae</taxon>
        <taxon>Streptophyta</taxon>
        <taxon>Embryophyta</taxon>
        <taxon>Tracheophyta</taxon>
        <taxon>Spermatophyta</taxon>
        <taxon>Magnoliopsida</taxon>
        <taxon>eudicotyledons</taxon>
        <taxon>Gunneridae</taxon>
        <taxon>Pentapetalae</taxon>
        <taxon>rosids</taxon>
        <taxon>fabids</taxon>
        <taxon>Rosales</taxon>
        <taxon>Rosaceae</taxon>
        <taxon>Amygdaloideae</taxon>
        <taxon>Maleae</taxon>
        <taxon>Malus</taxon>
    </lineage>
</organism>
<accession>A0A540M1U7</accession>
<sequence>MLYEFKKLPSRFKLDLEDVPVARVPNELVHLSDLRYLNLKDTLIEQLPESIEWMCKLQALNIP</sequence>
<proteinExistence type="predicted"/>
<reference evidence="1 2" key="1">
    <citation type="journal article" date="2019" name="G3 (Bethesda)">
        <title>Sequencing of a Wild Apple (Malus baccata) Genome Unravels the Differences Between Cultivated and Wild Apple Species Regarding Disease Resistance and Cold Tolerance.</title>
        <authorList>
            <person name="Chen X."/>
        </authorList>
    </citation>
    <scope>NUCLEOTIDE SEQUENCE [LARGE SCALE GENOMIC DNA]</scope>
    <source>
        <strain evidence="2">cv. Shandingzi</strain>
        <tissue evidence="1">Leaves</tissue>
    </source>
</reference>
<gene>
    <name evidence="1" type="ORF">C1H46_021923</name>
</gene>
<dbReference type="InterPro" id="IPR032675">
    <property type="entry name" value="LRR_dom_sf"/>
</dbReference>
<dbReference type="SUPFAM" id="SSF52058">
    <property type="entry name" value="L domain-like"/>
    <property type="match status" value="1"/>
</dbReference>
<dbReference type="Proteomes" id="UP000315295">
    <property type="component" value="Unassembled WGS sequence"/>
</dbReference>
<evidence type="ECO:0000313" key="1">
    <source>
        <dbReference type="EMBL" id="TQD92509.1"/>
    </source>
</evidence>
<protein>
    <recommendedName>
        <fullName evidence="3">Leucine-rich repeat-containing N-terminal plant-type domain-containing protein</fullName>
    </recommendedName>
</protein>
<evidence type="ECO:0000313" key="2">
    <source>
        <dbReference type="Proteomes" id="UP000315295"/>
    </source>
</evidence>
<keyword evidence="2" id="KW-1185">Reference proteome</keyword>
<dbReference type="AlphaFoldDB" id="A0A540M1U7"/>
<comment type="caution">
    <text evidence="1">The sequence shown here is derived from an EMBL/GenBank/DDBJ whole genome shotgun (WGS) entry which is preliminary data.</text>
</comment>
<dbReference type="EMBL" id="VIEB01000392">
    <property type="protein sequence ID" value="TQD92509.1"/>
    <property type="molecule type" value="Genomic_DNA"/>
</dbReference>